<dbReference type="Proteomes" id="UP001054837">
    <property type="component" value="Unassembled WGS sequence"/>
</dbReference>
<gene>
    <name evidence="1" type="ORF">CDAR_577791</name>
</gene>
<reference evidence="1 2" key="1">
    <citation type="submission" date="2021-06" db="EMBL/GenBank/DDBJ databases">
        <title>Caerostris darwini draft genome.</title>
        <authorList>
            <person name="Kono N."/>
            <person name="Arakawa K."/>
        </authorList>
    </citation>
    <scope>NUCLEOTIDE SEQUENCE [LARGE SCALE GENOMIC DNA]</scope>
</reference>
<keyword evidence="2" id="KW-1185">Reference proteome</keyword>
<sequence length="109" mass="12158">MKGHGGYKGFPVLGGIQEISRREVSHTVKWDSWKEKVLGEFPVDGCCGICFIRRDELSFPEGQQNVLEGMHHLTLLLTFSGIKCCAVERPYPELDLIGFSDFQLLGNSG</sequence>
<dbReference type="EMBL" id="BPLQ01006187">
    <property type="protein sequence ID" value="GIY20558.1"/>
    <property type="molecule type" value="Genomic_DNA"/>
</dbReference>
<dbReference type="AlphaFoldDB" id="A0AAV4RE32"/>
<evidence type="ECO:0000313" key="1">
    <source>
        <dbReference type="EMBL" id="GIY20558.1"/>
    </source>
</evidence>
<comment type="caution">
    <text evidence="1">The sequence shown here is derived from an EMBL/GenBank/DDBJ whole genome shotgun (WGS) entry which is preliminary data.</text>
</comment>
<protein>
    <submittedName>
        <fullName evidence="1">Uncharacterized protein</fullName>
    </submittedName>
</protein>
<evidence type="ECO:0000313" key="2">
    <source>
        <dbReference type="Proteomes" id="UP001054837"/>
    </source>
</evidence>
<name>A0AAV4RE32_9ARAC</name>
<proteinExistence type="predicted"/>
<organism evidence="1 2">
    <name type="scientific">Caerostris darwini</name>
    <dbReference type="NCBI Taxonomy" id="1538125"/>
    <lineage>
        <taxon>Eukaryota</taxon>
        <taxon>Metazoa</taxon>
        <taxon>Ecdysozoa</taxon>
        <taxon>Arthropoda</taxon>
        <taxon>Chelicerata</taxon>
        <taxon>Arachnida</taxon>
        <taxon>Araneae</taxon>
        <taxon>Araneomorphae</taxon>
        <taxon>Entelegynae</taxon>
        <taxon>Araneoidea</taxon>
        <taxon>Araneidae</taxon>
        <taxon>Caerostris</taxon>
    </lineage>
</organism>
<accession>A0AAV4RE32</accession>